<feature type="region of interest" description="Disordered" evidence="10">
    <location>
        <begin position="102"/>
        <end position="138"/>
    </location>
</feature>
<dbReference type="GO" id="GO:0007062">
    <property type="term" value="P:sister chromatid cohesion"/>
    <property type="evidence" value="ECO:0007669"/>
    <property type="project" value="TreeGrafter"/>
</dbReference>
<dbReference type="SUPFAM" id="SSF52540">
    <property type="entry name" value="P-loop containing nucleoside triphosphate hydrolases"/>
    <property type="match status" value="1"/>
</dbReference>
<keyword evidence="2" id="KW-0132">Cell division</keyword>
<protein>
    <submittedName>
        <fullName evidence="11">Uncharacterized protein</fullName>
    </submittedName>
</protein>
<keyword evidence="6" id="KW-0472">Membrane</keyword>
<dbReference type="STRING" id="7375.A0A0L0BUX3"/>
<keyword evidence="8" id="KW-0131">Cell cycle</keyword>
<sequence>MDLNEIRDLVLDDHDSPEDHFNESIKQLELAVLYVLCPVIDHGYLHIGGSSCVGMTGNWGKYPWAGAILLASSVGVFLIDAYCDYFADIWYGVHSHSENTGNVHRHNHRIQIDSREDRPVDPEANISDSSSTENSINEVKNDVVSETKSVDVAKANYYAQFAGFLVLEFGVVFHSVIIGLTLEQLRSNSGADFRTIGVDPKEDSFVEVGVEINSELVVFKRTASDFFVNDEEVEESVYVEKWKSIGILPQGQNSVVLQGAVESLSKGSPSELAALVESTSPSNVSVFDFDNLKHQIEDAALENQHKTKSRNAAQAQVDKLREAKHAKHRLNDAREKLRTLETRREILASKEKQAMISGLKKQV</sequence>
<dbReference type="EMBL" id="JRES01001299">
    <property type="protein sequence ID" value="KNC23826.1"/>
    <property type="molecule type" value="Genomic_DNA"/>
</dbReference>
<keyword evidence="4" id="KW-0498">Mitosis</keyword>
<feature type="compositionally biased region" description="Basic and acidic residues" evidence="10">
    <location>
        <begin position="110"/>
        <end position="121"/>
    </location>
</feature>
<dbReference type="InterPro" id="IPR003689">
    <property type="entry name" value="ZIP"/>
</dbReference>
<keyword evidence="5" id="KW-1133">Transmembrane helix</keyword>
<dbReference type="GO" id="GO:0046873">
    <property type="term" value="F:metal ion transmembrane transporter activity"/>
    <property type="evidence" value="ECO:0007669"/>
    <property type="project" value="InterPro"/>
</dbReference>
<name>A0A0L0BUX3_LUCCU</name>
<feature type="non-terminal residue" evidence="11">
    <location>
        <position position="363"/>
    </location>
</feature>
<dbReference type="Proteomes" id="UP000037069">
    <property type="component" value="Unassembled WGS sequence"/>
</dbReference>
<dbReference type="GO" id="GO:0016020">
    <property type="term" value="C:membrane"/>
    <property type="evidence" value="ECO:0007669"/>
    <property type="project" value="UniProtKB-SubCell"/>
</dbReference>
<keyword evidence="9" id="KW-0175">Coiled coil</keyword>
<dbReference type="PANTHER" id="PTHR18937:SF12">
    <property type="entry name" value="STRUCTURAL MAINTENANCE OF CHROMOSOMES PROTEIN"/>
    <property type="match status" value="1"/>
</dbReference>
<comment type="caution">
    <text evidence="11">The sequence shown here is derived from an EMBL/GenBank/DDBJ whole genome shotgun (WGS) entry which is preliminary data.</text>
</comment>
<evidence type="ECO:0000313" key="11">
    <source>
        <dbReference type="EMBL" id="KNC23826.1"/>
    </source>
</evidence>
<evidence type="ECO:0000256" key="9">
    <source>
        <dbReference type="SAM" id="Coils"/>
    </source>
</evidence>
<evidence type="ECO:0000313" key="12">
    <source>
        <dbReference type="Proteomes" id="UP000037069"/>
    </source>
</evidence>
<dbReference type="GO" id="GO:0051301">
    <property type="term" value="P:cell division"/>
    <property type="evidence" value="ECO:0007669"/>
    <property type="project" value="UniProtKB-KW"/>
</dbReference>
<evidence type="ECO:0000256" key="10">
    <source>
        <dbReference type="SAM" id="MobiDB-lite"/>
    </source>
</evidence>
<evidence type="ECO:0000256" key="3">
    <source>
        <dbReference type="ARBA" id="ARBA00022692"/>
    </source>
</evidence>
<organism evidence="11 12">
    <name type="scientific">Lucilia cuprina</name>
    <name type="common">Green bottle fly</name>
    <name type="synonym">Australian sheep blowfly</name>
    <dbReference type="NCBI Taxonomy" id="7375"/>
    <lineage>
        <taxon>Eukaryota</taxon>
        <taxon>Metazoa</taxon>
        <taxon>Ecdysozoa</taxon>
        <taxon>Arthropoda</taxon>
        <taxon>Hexapoda</taxon>
        <taxon>Insecta</taxon>
        <taxon>Pterygota</taxon>
        <taxon>Neoptera</taxon>
        <taxon>Endopterygota</taxon>
        <taxon>Diptera</taxon>
        <taxon>Brachycera</taxon>
        <taxon>Muscomorpha</taxon>
        <taxon>Oestroidea</taxon>
        <taxon>Calliphoridae</taxon>
        <taxon>Luciliinae</taxon>
        <taxon>Lucilia</taxon>
    </lineage>
</organism>
<gene>
    <name evidence="11" type="ORF">FF38_09009</name>
</gene>
<feature type="coiled-coil region" evidence="9">
    <location>
        <begin position="320"/>
        <end position="350"/>
    </location>
</feature>
<accession>A0A0L0BUX3</accession>
<evidence type="ECO:0000256" key="8">
    <source>
        <dbReference type="ARBA" id="ARBA00023306"/>
    </source>
</evidence>
<dbReference type="GO" id="GO:0008278">
    <property type="term" value="C:cohesin complex"/>
    <property type="evidence" value="ECO:0007669"/>
    <property type="project" value="TreeGrafter"/>
</dbReference>
<dbReference type="Gene3D" id="3.40.50.300">
    <property type="entry name" value="P-loop containing nucleotide triphosphate hydrolases"/>
    <property type="match status" value="1"/>
</dbReference>
<dbReference type="AlphaFoldDB" id="A0A0L0BUX3"/>
<dbReference type="GO" id="GO:0003677">
    <property type="term" value="F:DNA binding"/>
    <property type="evidence" value="ECO:0007669"/>
    <property type="project" value="TreeGrafter"/>
</dbReference>
<evidence type="ECO:0000256" key="6">
    <source>
        <dbReference type="ARBA" id="ARBA00023136"/>
    </source>
</evidence>
<keyword evidence="12" id="KW-1185">Reference proteome</keyword>
<keyword evidence="3" id="KW-0812">Transmembrane</keyword>
<dbReference type="Pfam" id="PF02535">
    <property type="entry name" value="Zip"/>
    <property type="match status" value="1"/>
</dbReference>
<evidence type="ECO:0000256" key="2">
    <source>
        <dbReference type="ARBA" id="ARBA00022618"/>
    </source>
</evidence>
<dbReference type="GO" id="GO:0005634">
    <property type="term" value="C:nucleus"/>
    <property type="evidence" value="ECO:0007669"/>
    <property type="project" value="TreeGrafter"/>
</dbReference>
<evidence type="ECO:0000256" key="5">
    <source>
        <dbReference type="ARBA" id="ARBA00022989"/>
    </source>
</evidence>
<keyword evidence="7" id="KW-0539">Nucleus</keyword>
<feature type="compositionally biased region" description="Polar residues" evidence="10">
    <location>
        <begin position="126"/>
        <end position="138"/>
    </location>
</feature>
<comment type="subcellular location">
    <subcellularLocation>
        <location evidence="1">Membrane</location>
        <topology evidence="1">Multi-pass membrane protein</topology>
    </subcellularLocation>
</comment>
<proteinExistence type="predicted"/>
<evidence type="ECO:0000256" key="4">
    <source>
        <dbReference type="ARBA" id="ARBA00022776"/>
    </source>
</evidence>
<reference evidence="11 12" key="1">
    <citation type="journal article" date="2015" name="Nat. Commun.">
        <title>Lucilia cuprina genome unlocks parasitic fly biology to underpin future interventions.</title>
        <authorList>
            <person name="Anstead C.A."/>
            <person name="Korhonen P.K."/>
            <person name="Young N.D."/>
            <person name="Hall R.S."/>
            <person name="Jex A.R."/>
            <person name="Murali S.C."/>
            <person name="Hughes D.S."/>
            <person name="Lee S.F."/>
            <person name="Perry T."/>
            <person name="Stroehlein A.J."/>
            <person name="Ansell B.R."/>
            <person name="Breugelmans B."/>
            <person name="Hofmann A."/>
            <person name="Qu J."/>
            <person name="Dugan S."/>
            <person name="Lee S.L."/>
            <person name="Chao H."/>
            <person name="Dinh H."/>
            <person name="Han Y."/>
            <person name="Doddapaneni H.V."/>
            <person name="Worley K.C."/>
            <person name="Muzny D.M."/>
            <person name="Ioannidis P."/>
            <person name="Waterhouse R.M."/>
            <person name="Zdobnov E.M."/>
            <person name="James P.J."/>
            <person name="Bagnall N.H."/>
            <person name="Kotze A.C."/>
            <person name="Gibbs R.A."/>
            <person name="Richards S."/>
            <person name="Batterham P."/>
            <person name="Gasser R.B."/>
        </authorList>
    </citation>
    <scope>NUCLEOTIDE SEQUENCE [LARGE SCALE GENOMIC DNA]</scope>
    <source>
        <strain evidence="11 12">LS</strain>
        <tissue evidence="11">Full body</tissue>
    </source>
</reference>
<evidence type="ECO:0000256" key="7">
    <source>
        <dbReference type="ARBA" id="ARBA00023242"/>
    </source>
</evidence>
<dbReference type="PANTHER" id="PTHR18937">
    <property type="entry name" value="STRUCTURAL MAINTENANCE OF CHROMOSOMES SMC FAMILY MEMBER"/>
    <property type="match status" value="1"/>
</dbReference>
<evidence type="ECO:0000256" key="1">
    <source>
        <dbReference type="ARBA" id="ARBA00004141"/>
    </source>
</evidence>
<dbReference type="InterPro" id="IPR027417">
    <property type="entry name" value="P-loop_NTPase"/>
</dbReference>